<protein>
    <submittedName>
        <fullName evidence="2">Uncharacterized protein</fullName>
    </submittedName>
</protein>
<organism evidence="2 3">
    <name type="scientific">Bombilactobacillus bombi</name>
    <dbReference type="NCBI Taxonomy" id="1303590"/>
    <lineage>
        <taxon>Bacteria</taxon>
        <taxon>Bacillati</taxon>
        <taxon>Bacillota</taxon>
        <taxon>Bacilli</taxon>
        <taxon>Lactobacillales</taxon>
        <taxon>Lactobacillaceae</taxon>
        <taxon>Bombilactobacillus</taxon>
    </lineage>
</organism>
<comment type="caution">
    <text evidence="2">The sequence shown here is derived from an EMBL/GenBank/DDBJ whole genome shotgun (WGS) entry which is preliminary data.</text>
</comment>
<keyword evidence="3" id="KW-1185">Reference proteome</keyword>
<keyword evidence="1" id="KW-1133">Transmembrane helix</keyword>
<dbReference type="RefSeq" id="WP_118900016.1">
    <property type="nucleotide sequence ID" value="NZ_QOCR01000001.1"/>
</dbReference>
<gene>
    <name evidence="2" type="ORF">DS831_02400</name>
</gene>
<dbReference type="Proteomes" id="UP000284109">
    <property type="component" value="Unassembled WGS sequence"/>
</dbReference>
<accession>A0A3R6ZEM8</accession>
<evidence type="ECO:0000313" key="2">
    <source>
        <dbReference type="EMBL" id="RHW52197.1"/>
    </source>
</evidence>
<dbReference type="OrthoDB" id="2322807at2"/>
<evidence type="ECO:0000256" key="1">
    <source>
        <dbReference type="SAM" id="Phobius"/>
    </source>
</evidence>
<dbReference type="AlphaFoldDB" id="A0A3R6ZEM8"/>
<name>A0A3R6ZEM8_9LACO</name>
<dbReference type="EMBL" id="QOCR01000001">
    <property type="protein sequence ID" value="RHW52197.1"/>
    <property type="molecule type" value="Genomic_DNA"/>
</dbReference>
<reference evidence="2 3" key="1">
    <citation type="submission" date="2018-07" db="EMBL/GenBank/DDBJ databases">
        <title>Genome sequences of six Lactobacillus spp. isolated from bumble bee guts.</title>
        <authorList>
            <person name="Motta E.V.S."/>
            <person name="Moran N.A."/>
        </authorList>
    </citation>
    <scope>NUCLEOTIDE SEQUENCE [LARGE SCALE GENOMIC DNA]</scope>
    <source>
        <strain evidence="2 3">BI-1.1</strain>
    </source>
</reference>
<evidence type="ECO:0000313" key="3">
    <source>
        <dbReference type="Proteomes" id="UP000284109"/>
    </source>
</evidence>
<feature type="transmembrane region" description="Helical" evidence="1">
    <location>
        <begin position="23"/>
        <end position="42"/>
    </location>
</feature>
<sequence length="149" mass="16985">MADLFDGKRNISLDTSYNMDYEAMNAANLGIANIFFLALIIGKRNNTKIAVNDHRGKEFRPSYFTPLQKDLIYGLVLNLTGSIPVDDKEITNIYDELIAYANGGIQWMRNNVFFDCLNDNGAINIEPQEIIVRLNQMIYDELNPQQSPF</sequence>
<keyword evidence="1" id="KW-0472">Membrane</keyword>
<proteinExistence type="predicted"/>
<keyword evidence="1" id="KW-0812">Transmembrane</keyword>